<sequence length="358" mass="40701">MSDHDGSEGAQSPMNIDEDGKITPLHTSMANVGIEHTSSSPPAEENDTWWGPDVEWLLEREPENILDPAAKVREYQMLHRLGDYAGRLWYCLRKACHPDYVIDERVVLFRDKLTEESKDSLSSEQHSIKALSESVDFLQTRGYDVDLEMAKLAILVYSKRNVICHAKAGLRSIQTNSRLLNEAVNAEINSLQQILPDSQFRHYYETWQRLLRFYEVTKDGKIPGRNDDRAEAHRQSGNVSKTPDLRLLSTPARDRAFKKRSFDAEVQMSSRSPMDRKPHTPYRRTRSSVSDTVPYLVRKRSASGSPDPDGGSSGMHDNRTARPRHTRFVASSDAKREALFRALDDLRDCDEGLEASAL</sequence>
<feature type="compositionally biased region" description="Basic and acidic residues" evidence="1">
    <location>
        <begin position="252"/>
        <end position="263"/>
    </location>
</feature>
<comment type="caution">
    <text evidence="2">The sequence shown here is derived from an EMBL/GenBank/DDBJ whole genome shotgun (WGS) entry which is preliminary data.</text>
</comment>
<gene>
    <name evidence="2" type="ORF">FE257_010306</name>
</gene>
<dbReference type="Proteomes" id="UP001194746">
    <property type="component" value="Unassembled WGS sequence"/>
</dbReference>
<evidence type="ECO:0000313" key="2">
    <source>
        <dbReference type="EMBL" id="KAF9887311.1"/>
    </source>
</evidence>
<organism evidence="2 3">
    <name type="scientific">Aspergillus nanangensis</name>
    <dbReference type="NCBI Taxonomy" id="2582783"/>
    <lineage>
        <taxon>Eukaryota</taxon>
        <taxon>Fungi</taxon>
        <taxon>Dikarya</taxon>
        <taxon>Ascomycota</taxon>
        <taxon>Pezizomycotina</taxon>
        <taxon>Eurotiomycetes</taxon>
        <taxon>Eurotiomycetidae</taxon>
        <taxon>Eurotiales</taxon>
        <taxon>Aspergillaceae</taxon>
        <taxon>Aspergillus</taxon>
        <taxon>Aspergillus subgen. Circumdati</taxon>
    </lineage>
</organism>
<dbReference type="AlphaFoldDB" id="A0AAD4CIZ8"/>
<feature type="region of interest" description="Disordered" evidence="1">
    <location>
        <begin position="221"/>
        <end position="330"/>
    </location>
</feature>
<evidence type="ECO:0000313" key="3">
    <source>
        <dbReference type="Proteomes" id="UP001194746"/>
    </source>
</evidence>
<keyword evidence="3" id="KW-1185">Reference proteome</keyword>
<feature type="region of interest" description="Disordered" evidence="1">
    <location>
        <begin position="1"/>
        <end position="22"/>
    </location>
</feature>
<feature type="compositionally biased region" description="Basic and acidic residues" evidence="1">
    <location>
        <begin position="221"/>
        <end position="234"/>
    </location>
</feature>
<reference evidence="2" key="1">
    <citation type="journal article" date="2019" name="Beilstein J. Org. Chem.">
        <title>Nanangenines: drimane sesquiterpenoids as the dominant metabolite cohort of a novel Australian fungus, Aspergillus nanangensis.</title>
        <authorList>
            <person name="Lacey H.J."/>
            <person name="Gilchrist C.L.M."/>
            <person name="Crombie A."/>
            <person name="Kalaitzis J.A."/>
            <person name="Vuong D."/>
            <person name="Rutledge P.J."/>
            <person name="Turner P."/>
            <person name="Pitt J.I."/>
            <person name="Lacey E."/>
            <person name="Chooi Y.H."/>
            <person name="Piggott A.M."/>
        </authorList>
    </citation>
    <scope>NUCLEOTIDE SEQUENCE</scope>
    <source>
        <strain evidence="2">MST-FP2251</strain>
    </source>
</reference>
<name>A0AAD4CIZ8_ASPNN</name>
<protein>
    <submittedName>
        <fullName evidence="2">Uncharacterized protein</fullName>
    </submittedName>
</protein>
<proteinExistence type="predicted"/>
<evidence type="ECO:0000256" key="1">
    <source>
        <dbReference type="SAM" id="MobiDB-lite"/>
    </source>
</evidence>
<dbReference type="EMBL" id="VCAU01000063">
    <property type="protein sequence ID" value="KAF9887311.1"/>
    <property type="molecule type" value="Genomic_DNA"/>
</dbReference>
<reference evidence="2" key="2">
    <citation type="submission" date="2020-02" db="EMBL/GenBank/DDBJ databases">
        <authorList>
            <person name="Gilchrist C.L.M."/>
            <person name="Chooi Y.-H."/>
        </authorList>
    </citation>
    <scope>NUCLEOTIDE SEQUENCE</scope>
    <source>
        <strain evidence="2">MST-FP2251</strain>
    </source>
</reference>
<accession>A0AAD4CIZ8</accession>